<organism evidence="4 5">
    <name type="scientific">Epibacterium ulvae</name>
    <dbReference type="NCBI Taxonomy" id="1156985"/>
    <lineage>
        <taxon>Bacteria</taxon>
        <taxon>Pseudomonadati</taxon>
        <taxon>Pseudomonadota</taxon>
        <taxon>Alphaproteobacteria</taxon>
        <taxon>Rhodobacterales</taxon>
        <taxon>Roseobacteraceae</taxon>
        <taxon>Epibacterium</taxon>
    </lineage>
</organism>
<dbReference type="PANTHER" id="PTHR46558">
    <property type="entry name" value="TRACRIPTIONAL REGULATORY PROTEIN-RELATED-RELATED"/>
    <property type="match status" value="1"/>
</dbReference>
<dbReference type="AlphaFoldDB" id="A0A1G5PZF5"/>
<dbReference type="GO" id="GO:0003677">
    <property type="term" value="F:DNA binding"/>
    <property type="evidence" value="ECO:0007669"/>
    <property type="project" value="UniProtKB-KW"/>
</dbReference>
<evidence type="ECO:0000313" key="4">
    <source>
        <dbReference type="EMBL" id="SCZ54541.1"/>
    </source>
</evidence>
<dbReference type="SUPFAM" id="SSF47413">
    <property type="entry name" value="lambda repressor-like DNA-binding domains"/>
    <property type="match status" value="1"/>
</dbReference>
<keyword evidence="5" id="KW-1185">Reference proteome</keyword>
<dbReference type="PROSITE" id="PS50943">
    <property type="entry name" value="HTH_CROC1"/>
    <property type="match status" value="1"/>
</dbReference>
<feature type="domain" description="HTH cro/C1-type" evidence="3">
    <location>
        <begin position="20"/>
        <end position="74"/>
    </location>
</feature>
<accession>A0A1G5PZF5</accession>
<proteinExistence type="predicted"/>
<dbReference type="CDD" id="cd00093">
    <property type="entry name" value="HTH_XRE"/>
    <property type="match status" value="1"/>
</dbReference>
<keyword evidence="2" id="KW-0175">Coiled coil</keyword>
<dbReference type="InterPro" id="IPR010982">
    <property type="entry name" value="Lambda_DNA-bd_dom_sf"/>
</dbReference>
<protein>
    <submittedName>
        <fullName evidence="4">Helix-turn-helix</fullName>
    </submittedName>
</protein>
<name>A0A1G5PZF5_9RHOB</name>
<dbReference type="SMART" id="SM00530">
    <property type="entry name" value="HTH_XRE"/>
    <property type="match status" value="1"/>
</dbReference>
<reference evidence="4 5" key="1">
    <citation type="submission" date="2016-10" db="EMBL/GenBank/DDBJ databases">
        <authorList>
            <person name="de Groot N.N."/>
        </authorList>
    </citation>
    <scope>NUCLEOTIDE SEQUENCE [LARGE SCALE GENOMIC DNA]</scope>
    <source>
        <strain evidence="4 5">U95</strain>
    </source>
</reference>
<dbReference type="RefSeq" id="WP_090216552.1">
    <property type="nucleotide sequence ID" value="NZ_CANLDO010000001.1"/>
</dbReference>
<dbReference type="PANTHER" id="PTHR46558:SF13">
    <property type="entry name" value="HTH-TYPE TRANSCRIPTIONAL REGULATOR IMMR"/>
    <property type="match status" value="1"/>
</dbReference>
<keyword evidence="1" id="KW-0238">DNA-binding</keyword>
<sequence>MSETEIDWYGPDTATLGDRILAAREAAGMTQAQLARRIGIKKTTLVGWEADLSEPRANRMSMMAGVLNVSIMWLMTGEGDGMDAPQANTAPENLSEVLRELRLLRGEIRASSDRAARLEKRLVALMNEPVT</sequence>
<gene>
    <name evidence="4" type="ORF">SAMN04488118_102306</name>
</gene>
<dbReference type="EMBL" id="FMWG01000002">
    <property type="protein sequence ID" value="SCZ54541.1"/>
    <property type="molecule type" value="Genomic_DNA"/>
</dbReference>
<dbReference type="Pfam" id="PF01381">
    <property type="entry name" value="HTH_3"/>
    <property type="match status" value="1"/>
</dbReference>
<evidence type="ECO:0000256" key="2">
    <source>
        <dbReference type="SAM" id="Coils"/>
    </source>
</evidence>
<dbReference type="Proteomes" id="UP000198767">
    <property type="component" value="Unassembled WGS sequence"/>
</dbReference>
<feature type="coiled-coil region" evidence="2">
    <location>
        <begin position="101"/>
        <end position="128"/>
    </location>
</feature>
<dbReference type="InterPro" id="IPR001387">
    <property type="entry name" value="Cro/C1-type_HTH"/>
</dbReference>
<evidence type="ECO:0000259" key="3">
    <source>
        <dbReference type="PROSITE" id="PS50943"/>
    </source>
</evidence>
<dbReference type="Gene3D" id="1.10.260.40">
    <property type="entry name" value="lambda repressor-like DNA-binding domains"/>
    <property type="match status" value="1"/>
</dbReference>
<dbReference type="OrthoDB" id="5659783at2"/>
<dbReference type="STRING" id="1156985.SAMN04488118_102306"/>
<evidence type="ECO:0000256" key="1">
    <source>
        <dbReference type="ARBA" id="ARBA00023125"/>
    </source>
</evidence>
<evidence type="ECO:0000313" key="5">
    <source>
        <dbReference type="Proteomes" id="UP000198767"/>
    </source>
</evidence>